<dbReference type="InterPro" id="IPR050804">
    <property type="entry name" value="MCC"/>
</dbReference>
<dbReference type="OrthoDB" id="289038at2759"/>
<protein>
    <recommendedName>
        <fullName evidence="2">MATH domain-containing protein</fullName>
    </recommendedName>
</protein>
<accession>A0A087H4P7</accession>
<dbReference type="SUPFAM" id="SSF49599">
    <property type="entry name" value="TRAF domain-like"/>
    <property type="match status" value="1"/>
</dbReference>
<dbReference type="InterPro" id="IPR008974">
    <property type="entry name" value="TRAF-like"/>
</dbReference>
<dbReference type="EMBL" id="CM002872">
    <property type="protein sequence ID" value="KFK37099.1"/>
    <property type="molecule type" value="Genomic_DNA"/>
</dbReference>
<keyword evidence="1" id="KW-0175">Coiled coil</keyword>
<sequence length="367" mass="42097">MENQKETSFTFEIDNISEKESEITSQTFVAGGCEWVLSVYPKGELLDQYLSLFLQVANPESLRLGWKRKANFIFTLMSQSGKQHAILSERYYLFCAGASGWGLPRTFPLTFLKEKGFLENNKLIVEVKVKVLEVVHQGKSTENEIFHYCGFHILSAQIRPVYEMLREHPDTGVDFRPKSKGVKTAYMNVLLGLIETLKKPPKSFSETELSNARSDLSELAEAGFKQGTKELCELMEQGFKLDWLESKLEEVSLERKKTNDADGSLVKKLEERVKNLELMESGSLKSKVGVVYSAMKISEVDDECRALELEERFMKLERMMKKLEDADVSRIQQFEEHFKNLELMQSGFKMDCLKSKLEEVSLEMKNA</sequence>
<keyword evidence="4" id="KW-1185">Reference proteome</keyword>
<dbReference type="Gene3D" id="2.60.210.10">
    <property type="entry name" value="Apoptosis, Tumor Necrosis Factor Receptor Associated Protein 2, Chain A"/>
    <property type="match status" value="1"/>
</dbReference>
<dbReference type="OMA" id="CELMEQG"/>
<name>A0A087H4P7_ARAAL</name>
<dbReference type="PANTHER" id="PTHR46236:SF12">
    <property type="entry name" value="MATH DOMAIN-CONTAINING PROTEIN"/>
    <property type="match status" value="1"/>
</dbReference>
<dbReference type="eggNOG" id="KOG1987">
    <property type="taxonomic scope" value="Eukaryota"/>
</dbReference>
<dbReference type="Gramene" id="KFK37099">
    <property type="protein sequence ID" value="KFK37099"/>
    <property type="gene ID" value="AALP_AA4G212900"/>
</dbReference>
<organism evidence="3 4">
    <name type="scientific">Arabis alpina</name>
    <name type="common">Alpine rock-cress</name>
    <dbReference type="NCBI Taxonomy" id="50452"/>
    <lineage>
        <taxon>Eukaryota</taxon>
        <taxon>Viridiplantae</taxon>
        <taxon>Streptophyta</taxon>
        <taxon>Embryophyta</taxon>
        <taxon>Tracheophyta</taxon>
        <taxon>Spermatophyta</taxon>
        <taxon>Magnoliopsida</taxon>
        <taxon>eudicotyledons</taxon>
        <taxon>Gunneridae</taxon>
        <taxon>Pentapetalae</taxon>
        <taxon>rosids</taxon>
        <taxon>malvids</taxon>
        <taxon>Brassicales</taxon>
        <taxon>Brassicaceae</taxon>
        <taxon>Arabideae</taxon>
        <taxon>Arabis</taxon>
    </lineage>
</organism>
<evidence type="ECO:0000259" key="2">
    <source>
        <dbReference type="PROSITE" id="PS50144"/>
    </source>
</evidence>
<dbReference type="PROSITE" id="PS51257">
    <property type="entry name" value="PROKAR_LIPOPROTEIN"/>
    <property type="match status" value="1"/>
</dbReference>
<reference evidence="4" key="1">
    <citation type="journal article" date="2015" name="Nat. Plants">
        <title>Genome expansion of Arabis alpina linked with retrotransposition and reduced symmetric DNA methylation.</title>
        <authorList>
            <person name="Willing E.M."/>
            <person name="Rawat V."/>
            <person name="Mandakova T."/>
            <person name="Maumus F."/>
            <person name="James G.V."/>
            <person name="Nordstroem K.J."/>
            <person name="Becker C."/>
            <person name="Warthmann N."/>
            <person name="Chica C."/>
            <person name="Szarzynska B."/>
            <person name="Zytnicki M."/>
            <person name="Albani M.C."/>
            <person name="Kiefer C."/>
            <person name="Bergonzi S."/>
            <person name="Castaings L."/>
            <person name="Mateos J.L."/>
            <person name="Berns M.C."/>
            <person name="Bujdoso N."/>
            <person name="Piofczyk T."/>
            <person name="de Lorenzo L."/>
            <person name="Barrero-Sicilia C."/>
            <person name="Mateos I."/>
            <person name="Piednoel M."/>
            <person name="Hagmann J."/>
            <person name="Chen-Min-Tao R."/>
            <person name="Iglesias-Fernandez R."/>
            <person name="Schuster S.C."/>
            <person name="Alonso-Blanco C."/>
            <person name="Roudier F."/>
            <person name="Carbonero P."/>
            <person name="Paz-Ares J."/>
            <person name="Davis S.J."/>
            <person name="Pecinka A."/>
            <person name="Quesneville H."/>
            <person name="Colot V."/>
            <person name="Lysak M.A."/>
            <person name="Weigel D."/>
            <person name="Coupland G."/>
            <person name="Schneeberger K."/>
        </authorList>
    </citation>
    <scope>NUCLEOTIDE SEQUENCE [LARGE SCALE GENOMIC DNA]</scope>
    <source>
        <strain evidence="4">cv. Pajares</strain>
    </source>
</reference>
<dbReference type="CDD" id="cd00121">
    <property type="entry name" value="MATH"/>
    <property type="match status" value="1"/>
</dbReference>
<dbReference type="Proteomes" id="UP000029120">
    <property type="component" value="Chromosome 4"/>
</dbReference>
<evidence type="ECO:0000313" key="3">
    <source>
        <dbReference type="EMBL" id="KFK37099.1"/>
    </source>
</evidence>
<dbReference type="AlphaFoldDB" id="A0A087H4P7"/>
<dbReference type="PANTHER" id="PTHR46236">
    <property type="entry name" value="TRAF-LIKE SUPERFAMILY PROTEIN"/>
    <property type="match status" value="1"/>
</dbReference>
<gene>
    <name evidence="3" type="ordered locus">AALP_Aa4g212900</name>
</gene>
<evidence type="ECO:0000313" key="4">
    <source>
        <dbReference type="Proteomes" id="UP000029120"/>
    </source>
</evidence>
<dbReference type="PROSITE" id="PS50144">
    <property type="entry name" value="MATH"/>
    <property type="match status" value="1"/>
</dbReference>
<feature type="domain" description="MATH" evidence="2">
    <location>
        <begin position="6"/>
        <end position="129"/>
    </location>
</feature>
<dbReference type="SMART" id="SM00061">
    <property type="entry name" value="MATH"/>
    <property type="match status" value="1"/>
</dbReference>
<dbReference type="Pfam" id="PF22486">
    <property type="entry name" value="MATH_2"/>
    <property type="match status" value="1"/>
</dbReference>
<dbReference type="InterPro" id="IPR002083">
    <property type="entry name" value="MATH/TRAF_dom"/>
</dbReference>
<proteinExistence type="predicted"/>
<evidence type="ECO:0000256" key="1">
    <source>
        <dbReference type="ARBA" id="ARBA00023054"/>
    </source>
</evidence>